<dbReference type="AlphaFoldDB" id="A0A0E9N2D4"/>
<gene>
    <name evidence="1" type="ORF">FPE01S_02_09370</name>
</gene>
<evidence type="ECO:0000313" key="1">
    <source>
        <dbReference type="EMBL" id="GAO43831.1"/>
    </source>
</evidence>
<accession>A0A0E9N2D4</accession>
<keyword evidence="2" id="KW-1185">Reference proteome</keyword>
<sequence length="223" mass="26024">MTNQKLLKAIAARLDYSVTRNSCLVNYGPFLAGFYIDRPRKDYFRLYFELNSLISDRYINTSGDLPATISIPCLNQQGMVRNFRWENAEADLPEIMTFIDSFREQYGLLEQFHYHDLIRLCSDYKQKNHDGLLYFLAVDQFLLFVLSTCRSESSALTTMEKLTENLLATPEDIVRASFYSDYDAWKGRVTGVRTNQDFVRENQQLNTSSFSLENIRKMEFITS</sequence>
<dbReference type="RefSeq" id="WP_046369658.1">
    <property type="nucleotide sequence ID" value="NZ_BBWV01000002.1"/>
</dbReference>
<reference evidence="1 2" key="1">
    <citation type="submission" date="2015-04" db="EMBL/GenBank/DDBJ databases">
        <title>Whole genome shotgun sequence of Flavihumibacter petaseus NBRC 106054.</title>
        <authorList>
            <person name="Miyazawa S."/>
            <person name="Hosoyama A."/>
            <person name="Hashimoto M."/>
            <person name="Noguchi M."/>
            <person name="Tsuchikane K."/>
            <person name="Ohji S."/>
            <person name="Yamazoe A."/>
            <person name="Ichikawa N."/>
            <person name="Kimura A."/>
            <person name="Fujita N."/>
        </authorList>
    </citation>
    <scope>NUCLEOTIDE SEQUENCE [LARGE SCALE GENOMIC DNA]</scope>
    <source>
        <strain evidence="1 2">NBRC 106054</strain>
    </source>
</reference>
<comment type="caution">
    <text evidence="1">The sequence shown here is derived from an EMBL/GenBank/DDBJ whole genome shotgun (WGS) entry which is preliminary data.</text>
</comment>
<evidence type="ECO:0000313" key="2">
    <source>
        <dbReference type="Proteomes" id="UP000033121"/>
    </source>
</evidence>
<organism evidence="1 2">
    <name type="scientific">Flavihumibacter petaseus NBRC 106054</name>
    <dbReference type="NCBI Taxonomy" id="1220578"/>
    <lineage>
        <taxon>Bacteria</taxon>
        <taxon>Pseudomonadati</taxon>
        <taxon>Bacteroidota</taxon>
        <taxon>Chitinophagia</taxon>
        <taxon>Chitinophagales</taxon>
        <taxon>Chitinophagaceae</taxon>
        <taxon>Flavihumibacter</taxon>
    </lineage>
</organism>
<proteinExistence type="predicted"/>
<protein>
    <submittedName>
        <fullName evidence="1">Uncharacterized protein</fullName>
    </submittedName>
</protein>
<dbReference type="Proteomes" id="UP000033121">
    <property type="component" value="Unassembled WGS sequence"/>
</dbReference>
<dbReference type="EMBL" id="BBWV01000002">
    <property type="protein sequence ID" value="GAO43831.1"/>
    <property type="molecule type" value="Genomic_DNA"/>
</dbReference>
<name>A0A0E9N2D4_9BACT</name>